<dbReference type="Proteomes" id="UP000070675">
    <property type="component" value="Unassembled WGS sequence"/>
</dbReference>
<protein>
    <submittedName>
        <fullName evidence="7">Putative thiamine diphosphokinase</fullName>
    </submittedName>
</protein>
<evidence type="ECO:0000313" key="7">
    <source>
        <dbReference type="EMBL" id="KXB33895.1"/>
    </source>
</evidence>
<dbReference type="GO" id="GO:0030975">
    <property type="term" value="F:thiamine binding"/>
    <property type="evidence" value="ECO:0007669"/>
    <property type="project" value="InterPro"/>
</dbReference>
<evidence type="ECO:0000259" key="6">
    <source>
        <dbReference type="Pfam" id="PF04265"/>
    </source>
</evidence>
<dbReference type="InterPro" id="IPR007373">
    <property type="entry name" value="Thiamin_PyroPKinase_B1-bd"/>
</dbReference>
<dbReference type="CDD" id="cd07995">
    <property type="entry name" value="TPK"/>
    <property type="match status" value="1"/>
</dbReference>
<reference evidence="8" key="1">
    <citation type="submission" date="2016-01" db="EMBL/GenBank/DDBJ databases">
        <authorList>
            <person name="Mitreva M."/>
            <person name="Pepin K.H."/>
            <person name="Mihindukulasuriya K.A."/>
            <person name="Fulton R."/>
            <person name="Fronick C."/>
            <person name="O'Laughlin M."/>
            <person name="Miner T."/>
            <person name="Herter B."/>
            <person name="Rosa B.A."/>
            <person name="Cordes M."/>
            <person name="Tomlinson C."/>
            <person name="Wollam A."/>
            <person name="Palsikar V.B."/>
            <person name="Mardis E.R."/>
            <person name="Wilson R.K."/>
        </authorList>
    </citation>
    <scope>NUCLEOTIDE SEQUENCE [LARGE SCALE GENOMIC DNA]</scope>
    <source>
        <strain evidence="8">DNF00019</strain>
    </source>
</reference>
<dbReference type="Gene3D" id="3.40.50.10240">
    <property type="entry name" value="Thiamin pyrophosphokinase, catalytic domain"/>
    <property type="match status" value="2"/>
</dbReference>
<keyword evidence="8" id="KW-1185">Reference proteome</keyword>
<keyword evidence="2" id="KW-0547">Nucleotide-binding</keyword>
<keyword evidence="5" id="KW-0472">Membrane</keyword>
<evidence type="ECO:0000256" key="1">
    <source>
        <dbReference type="ARBA" id="ARBA00022679"/>
    </source>
</evidence>
<keyword evidence="5" id="KW-1133">Transmembrane helix</keyword>
<dbReference type="AlphaFoldDB" id="A0A133XSH2"/>
<evidence type="ECO:0000256" key="2">
    <source>
        <dbReference type="ARBA" id="ARBA00022741"/>
    </source>
</evidence>
<dbReference type="EMBL" id="LSCR01000029">
    <property type="protein sequence ID" value="KXB33895.1"/>
    <property type="molecule type" value="Genomic_DNA"/>
</dbReference>
<accession>A0A133XSH2</accession>
<gene>
    <name evidence="7" type="ORF">HMPREF3192_01125</name>
</gene>
<feature type="transmembrane region" description="Helical" evidence="5">
    <location>
        <begin position="330"/>
        <end position="347"/>
    </location>
</feature>
<dbReference type="GO" id="GO:0009229">
    <property type="term" value="P:thiamine diphosphate biosynthetic process"/>
    <property type="evidence" value="ECO:0007669"/>
    <property type="project" value="InterPro"/>
</dbReference>
<dbReference type="Pfam" id="PF22564">
    <property type="entry name" value="HAAS"/>
    <property type="match status" value="1"/>
</dbReference>
<feature type="transmembrane region" description="Helical" evidence="5">
    <location>
        <begin position="400"/>
        <end position="420"/>
    </location>
</feature>
<dbReference type="InterPro" id="IPR053149">
    <property type="entry name" value="TPK"/>
</dbReference>
<evidence type="ECO:0000256" key="5">
    <source>
        <dbReference type="SAM" id="Phobius"/>
    </source>
</evidence>
<dbReference type="GO" id="GO:0004788">
    <property type="term" value="F:thiamine diphosphokinase activity"/>
    <property type="evidence" value="ECO:0007669"/>
    <property type="project" value="InterPro"/>
</dbReference>
<name>A0A133XSH2_9ACTN</name>
<dbReference type="Pfam" id="PF04265">
    <property type="entry name" value="TPK_B1_binding"/>
    <property type="match status" value="1"/>
</dbReference>
<dbReference type="PANTHER" id="PTHR41299:SF1">
    <property type="entry name" value="THIAMINE PYROPHOSPHOKINASE"/>
    <property type="match status" value="1"/>
</dbReference>
<organism evidence="7 8">
    <name type="scientific">Atopobium deltae</name>
    <dbReference type="NCBI Taxonomy" id="1393034"/>
    <lineage>
        <taxon>Bacteria</taxon>
        <taxon>Bacillati</taxon>
        <taxon>Actinomycetota</taxon>
        <taxon>Coriobacteriia</taxon>
        <taxon>Coriobacteriales</taxon>
        <taxon>Atopobiaceae</taxon>
        <taxon>Atopobium</taxon>
    </lineage>
</organism>
<dbReference type="GO" id="GO:0006772">
    <property type="term" value="P:thiamine metabolic process"/>
    <property type="evidence" value="ECO:0007669"/>
    <property type="project" value="InterPro"/>
</dbReference>
<dbReference type="PATRIC" id="fig|1393034.3.peg.1094"/>
<keyword evidence="4" id="KW-0067">ATP-binding</keyword>
<feature type="transmembrane region" description="Helical" evidence="5">
    <location>
        <begin position="359"/>
        <end position="380"/>
    </location>
</feature>
<keyword evidence="5" id="KW-0812">Transmembrane</keyword>
<evidence type="ECO:0000256" key="3">
    <source>
        <dbReference type="ARBA" id="ARBA00022777"/>
    </source>
</evidence>
<keyword evidence="1" id="KW-0808">Transferase</keyword>
<proteinExistence type="predicted"/>
<evidence type="ECO:0000256" key="4">
    <source>
        <dbReference type="ARBA" id="ARBA00022840"/>
    </source>
</evidence>
<dbReference type="InterPro" id="IPR006282">
    <property type="entry name" value="Thi_PPkinase"/>
</dbReference>
<feature type="domain" description="Thiamin pyrophosphokinase thiamin-binding" evidence="6">
    <location>
        <begin position="166"/>
        <end position="218"/>
    </location>
</feature>
<evidence type="ECO:0000313" key="8">
    <source>
        <dbReference type="Proteomes" id="UP000070675"/>
    </source>
</evidence>
<dbReference type="SUPFAM" id="SSF63999">
    <property type="entry name" value="Thiamin pyrophosphokinase, catalytic domain"/>
    <property type="match status" value="1"/>
</dbReference>
<sequence length="442" mass="49123">MAKADFVVAVDRGADRLMDIHQIPDAFVGDADTVSSAAYQWLRDKSDEVDKSVESARNSAAVEGDPVEGQHVEGKPVEFALFSPKKDYTDLGLACDFVEQRFTNTTIDLSVCCASAGRADHFLSVFGVLAHYAHLCPILFDDAYECRILSPTGRAAWALDEAAQSHTFSAVALAENTYVSESGFEWNVDNLHLPVLLDRGISNRVMTRSATIRCECGICAAFLHILEHTEGLSDMNTHFDDTNVGVGGADEKLDQQLENYLAEVDHYLRHMPVSEKTDIFSELKSSFYERLRHGQKPQDIIAEMGSPRLLAMQYLGTNVVEHKGFSFKRLLMLVSFYSAAAISWMALIPTTAILSFSMYLSAGISVLAGFLGFLRGFVYLSVLENARIMVFMHEEITGLPALFIGLVFGAVFVVLGMLSWKATIIMVRFFQDQAWRLHHEEM</sequence>
<dbReference type="GO" id="GO:0016301">
    <property type="term" value="F:kinase activity"/>
    <property type="evidence" value="ECO:0007669"/>
    <property type="project" value="UniProtKB-KW"/>
</dbReference>
<dbReference type="InterPro" id="IPR036759">
    <property type="entry name" value="TPK_catalytic_sf"/>
</dbReference>
<dbReference type="PANTHER" id="PTHR41299">
    <property type="entry name" value="THIAMINE PYROPHOSPHOKINASE"/>
    <property type="match status" value="1"/>
</dbReference>
<comment type="caution">
    <text evidence="7">The sequence shown here is derived from an EMBL/GenBank/DDBJ whole genome shotgun (WGS) entry which is preliminary data.</text>
</comment>
<dbReference type="STRING" id="1393034.HMPREF3192_01125"/>
<dbReference type="GO" id="GO:0005524">
    <property type="term" value="F:ATP binding"/>
    <property type="evidence" value="ECO:0007669"/>
    <property type="project" value="UniProtKB-KW"/>
</dbReference>
<keyword evidence="3 7" id="KW-0418">Kinase</keyword>